<dbReference type="InterPro" id="IPR008189">
    <property type="entry name" value="rRNA_ssu_MeTfrase_I"/>
</dbReference>
<keyword evidence="5 6" id="KW-0949">S-adenosyl-L-methionine</keyword>
<dbReference type="InterPro" id="IPR018063">
    <property type="entry name" value="SAM_MeTrfase_RsmI_CS"/>
</dbReference>
<evidence type="ECO:0000256" key="6">
    <source>
        <dbReference type="HAMAP-Rule" id="MF_01877"/>
    </source>
</evidence>
<name>A0A419ESP7_9BACT</name>
<accession>A0A419ESP7</accession>
<dbReference type="SUPFAM" id="SSF53790">
    <property type="entry name" value="Tetrapyrrole methylase"/>
    <property type="match status" value="1"/>
</dbReference>
<dbReference type="Gene3D" id="3.30.950.10">
    <property type="entry name" value="Methyltransferase, Cobalt-precorrin-4 Transmethylase, Domain 2"/>
    <property type="match status" value="1"/>
</dbReference>
<dbReference type="Gene3D" id="3.40.1010.10">
    <property type="entry name" value="Cobalt-precorrin-4 Transmethylase, Domain 1"/>
    <property type="match status" value="1"/>
</dbReference>
<dbReference type="NCBIfam" id="TIGR00096">
    <property type="entry name" value="16S rRNA (cytidine(1402)-2'-O)-methyltransferase"/>
    <property type="match status" value="1"/>
</dbReference>
<keyword evidence="2 6" id="KW-0698">rRNA processing</keyword>
<keyword evidence="3 6" id="KW-0489">Methyltransferase</keyword>
<dbReference type="InterPro" id="IPR014776">
    <property type="entry name" value="4pyrrole_Mease_sub2"/>
</dbReference>
<evidence type="ECO:0000313" key="8">
    <source>
        <dbReference type="EMBL" id="RJP66629.1"/>
    </source>
</evidence>
<dbReference type="InterPro" id="IPR035996">
    <property type="entry name" value="4pyrrol_Methylase_sf"/>
</dbReference>
<dbReference type="FunFam" id="3.40.1010.10:FF:000002">
    <property type="entry name" value="Ribosomal RNA small subunit methyltransferase I"/>
    <property type="match status" value="1"/>
</dbReference>
<evidence type="ECO:0000256" key="4">
    <source>
        <dbReference type="ARBA" id="ARBA00022679"/>
    </source>
</evidence>
<dbReference type="EMBL" id="QZKI01000113">
    <property type="protein sequence ID" value="RJP66629.1"/>
    <property type="molecule type" value="Genomic_DNA"/>
</dbReference>
<protein>
    <recommendedName>
        <fullName evidence="6">Ribosomal RNA small subunit methyltransferase I</fullName>
        <ecNumber evidence="6">2.1.1.198</ecNumber>
    </recommendedName>
    <alternativeName>
        <fullName evidence="6">16S rRNA 2'-O-ribose C1402 methyltransferase</fullName>
    </alternativeName>
    <alternativeName>
        <fullName evidence="6">rRNA (cytidine-2'-O-)-methyltransferase RsmI</fullName>
    </alternativeName>
</protein>
<sequence>MPVGVLFVVGTPIGNLEDITMRALRVLREADLIAAEDTRRTRKLLSHYDIHTPLTSYHEHNKRARTPQLIAKLKNGAAVALVSDAGMPGISDPGHDLIVSALVERIDVTVVPGPTSIIAALVVSGMKTDRFAFVGFPPRKPGERRRYLEGTLTNEPTSVMFESPNRLLALLDSIANIAPTRRIAVARELTKKFEETVRGTAAEAAAHFREQEPRGECVVVIEGACEAPRQHADLGQTNVRELVQTLTREKGLTRKSAMREAAKALGISRREVYRRLLEEGADA</sequence>
<evidence type="ECO:0000256" key="3">
    <source>
        <dbReference type="ARBA" id="ARBA00022603"/>
    </source>
</evidence>
<evidence type="ECO:0000313" key="9">
    <source>
        <dbReference type="Proteomes" id="UP000285961"/>
    </source>
</evidence>
<comment type="catalytic activity">
    <reaction evidence="6">
        <text>cytidine(1402) in 16S rRNA + S-adenosyl-L-methionine = 2'-O-methylcytidine(1402) in 16S rRNA + S-adenosyl-L-homocysteine + H(+)</text>
        <dbReference type="Rhea" id="RHEA:42924"/>
        <dbReference type="Rhea" id="RHEA-COMP:10285"/>
        <dbReference type="Rhea" id="RHEA-COMP:10286"/>
        <dbReference type="ChEBI" id="CHEBI:15378"/>
        <dbReference type="ChEBI" id="CHEBI:57856"/>
        <dbReference type="ChEBI" id="CHEBI:59789"/>
        <dbReference type="ChEBI" id="CHEBI:74495"/>
        <dbReference type="ChEBI" id="CHEBI:82748"/>
        <dbReference type="EC" id="2.1.1.198"/>
    </reaction>
</comment>
<organism evidence="8 9">
    <name type="scientific">Candidatus Abyssobacteria bacterium SURF_17</name>
    <dbReference type="NCBI Taxonomy" id="2093361"/>
    <lineage>
        <taxon>Bacteria</taxon>
        <taxon>Pseudomonadati</taxon>
        <taxon>Candidatus Hydrogenedentota</taxon>
        <taxon>Candidatus Abyssobacteria</taxon>
    </lineage>
</organism>
<dbReference type="InterPro" id="IPR000878">
    <property type="entry name" value="4pyrrol_Mease"/>
</dbReference>
<dbReference type="PROSITE" id="PS01296">
    <property type="entry name" value="RSMI"/>
    <property type="match status" value="1"/>
</dbReference>
<evidence type="ECO:0000259" key="7">
    <source>
        <dbReference type="Pfam" id="PF00590"/>
    </source>
</evidence>
<feature type="domain" description="Tetrapyrrole methylase" evidence="7">
    <location>
        <begin position="6"/>
        <end position="204"/>
    </location>
</feature>
<dbReference type="GO" id="GO:0070677">
    <property type="term" value="F:rRNA (cytosine-2'-O-)-methyltransferase activity"/>
    <property type="evidence" value="ECO:0007669"/>
    <property type="project" value="UniProtKB-UniRule"/>
</dbReference>
<dbReference type="GO" id="GO:0005737">
    <property type="term" value="C:cytoplasm"/>
    <property type="evidence" value="ECO:0007669"/>
    <property type="project" value="UniProtKB-SubCell"/>
</dbReference>
<dbReference type="Proteomes" id="UP000285961">
    <property type="component" value="Unassembled WGS sequence"/>
</dbReference>
<dbReference type="EC" id="2.1.1.198" evidence="6"/>
<comment type="similarity">
    <text evidence="6">Belongs to the methyltransferase superfamily. RsmI family.</text>
</comment>
<comment type="function">
    <text evidence="6">Catalyzes the 2'-O-methylation of the ribose of cytidine 1402 (C1402) in 16S rRNA.</text>
</comment>
<dbReference type="PANTHER" id="PTHR46111:SF1">
    <property type="entry name" value="RIBOSOMAL RNA SMALL SUBUNIT METHYLTRANSFERASE I"/>
    <property type="match status" value="1"/>
</dbReference>
<comment type="subcellular location">
    <subcellularLocation>
        <location evidence="6">Cytoplasm</location>
    </subcellularLocation>
</comment>
<dbReference type="HAMAP" id="MF_01877">
    <property type="entry name" value="16SrRNA_methyltr_I"/>
    <property type="match status" value="1"/>
</dbReference>
<evidence type="ECO:0000256" key="5">
    <source>
        <dbReference type="ARBA" id="ARBA00022691"/>
    </source>
</evidence>
<dbReference type="Pfam" id="PF00590">
    <property type="entry name" value="TP_methylase"/>
    <property type="match status" value="1"/>
</dbReference>
<evidence type="ECO:0000256" key="1">
    <source>
        <dbReference type="ARBA" id="ARBA00022490"/>
    </source>
</evidence>
<gene>
    <name evidence="6 8" type="primary">rsmI</name>
    <name evidence="8" type="ORF">C4532_15790</name>
</gene>
<keyword evidence="4 6" id="KW-0808">Transferase</keyword>
<proteinExistence type="inferred from homology"/>
<evidence type="ECO:0000256" key="2">
    <source>
        <dbReference type="ARBA" id="ARBA00022552"/>
    </source>
</evidence>
<reference evidence="8 9" key="1">
    <citation type="journal article" date="2017" name="ISME J.">
        <title>Energy and carbon metabolisms in a deep terrestrial subsurface fluid microbial community.</title>
        <authorList>
            <person name="Momper L."/>
            <person name="Jungbluth S.P."/>
            <person name="Lee M.D."/>
            <person name="Amend J.P."/>
        </authorList>
    </citation>
    <scope>NUCLEOTIDE SEQUENCE [LARGE SCALE GENOMIC DNA]</scope>
    <source>
        <strain evidence="8">SURF_17</strain>
    </source>
</reference>
<dbReference type="PIRSF" id="PIRSF005917">
    <property type="entry name" value="MTase_YraL"/>
    <property type="match status" value="1"/>
</dbReference>
<keyword evidence="1 6" id="KW-0963">Cytoplasm</keyword>
<comment type="caution">
    <text evidence="8">The sequence shown here is derived from an EMBL/GenBank/DDBJ whole genome shotgun (WGS) entry which is preliminary data.</text>
</comment>
<dbReference type="PANTHER" id="PTHR46111">
    <property type="entry name" value="RIBOSOMAL RNA SMALL SUBUNIT METHYLTRANSFERASE I"/>
    <property type="match status" value="1"/>
</dbReference>
<dbReference type="FunFam" id="3.30.950.10:FF:000002">
    <property type="entry name" value="Ribosomal RNA small subunit methyltransferase I"/>
    <property type="match status" value="1"/>
</dbReference>
<dbReference type="CDD" id="cd11648">
    <property type="entry name" value="RsmI"/>
    <property type="match status" value="1"/>
</dbReference>
<dbReference type="AlphaFoldDB" id="A0A419ESP7"/>
<dbReference type="InterPro" id="IPR014777">
    <property type="entry name" value="4pyrrole_Mease_sub1"/>
</dbReference>